<evidence type="ECO:0000256" key="2">
    <source>
        <dbReference type="ARBA" id="ARBA00022448"/>
    </source>
</evidence>
<keyword evidence="3" id="KW-1003">Cell membrane</keyword>
<comment type="caution">
    <text evidence="8">The sequence shown here is derived from an EMBL/GenBank/DDBJ whole genome shotgun (WGS) entry which is preliminary data.</text>
</comment>
<sequence>MTKTNQPLLALNDIVTKVNGGTPNEVMILKHLNLTIYDGDFITVLGSNGAGKSTLFNTISGELPVASGQIKLREKDITHLSVEKRTAFLARVFQDPKMGTAPRMTVAENLLLASQRGKRRTLRLRHLKQHMAHFKQLTASMDNNGLSDRLNTATENLSGGQRQALSFLMATEQRPDLLLLDEHTAALDPKTSEQLMAQTNQRVTQEKLTCLMITHHLDDALKYGNRLIVLDQGQIKYDVRGAEKAALTKEKLLSFFDTIE</sequence>
<dbReference type="InterPro" id="IPR003593">
    <property type="entry name" value="AAA+_ATPase"/>
</dbReference>
<dbReference type="Pfam" id="PF00005">
    <property type="entry name" value="ABC_tran"/>
    <property type="match status" value="1"/>
</dbReference>
<keyword evidence="5 8" id="KW-0067">ATP-binding</keyword>
<dbReference type="PROSITE" id="PS00211">
    <property type="entry name" value="ABC_TRANSPORTER_1"/>
    <property type="match status" value="1"/>
</dbReference>
<dbReference type="SMART" id="SM00382">
    <property type="entry name" value="AAA"/>
    <property type="match status" value="1"/>
</dbReference>
<name>A0ABV6K0R5_9LACO</name>
<protein>
    <submittedName>
        <fullName evidence="8">ABC transporter ATP-binding protein</fullName>
    </submittedName>
</protein>
<evidence type="ECO:0000256" key="1">
    <source>
        <dbReference type="ARBA" id="ARBA00004202"/>
    </source>
</evidence>
<organism evidence="8 9">
    <name type="scientific">Lactiplantibacillus plajomi</name>
    <dbReference type="NCBI Taxonomy" id="1457217"/>
    <lineage>
        <taxon>Bacteria</taxon>
        <taxon>Bacillati</taxon>
        <taxon>Bacillota</taxon>
        <taxon>Bacilli</taxon>
        <taxon>Lactobacillales</taxon>
        <taxon>Lactobacillaceae</taxon>
        <taxon>Lactiplantibacillus</taxon>
    </lineage>
</organism>
<proteinExistence type="predicted"/>
<reference evidence="8 9" key="1">
    <citation type="submission" date="2024-09" db="EMBL/GenBank/DDBJ databases">
        <authorList>
            <person name="Sun Q."/>
            <person name="Mori K."/>
        </authorList>
    </citation>
    <scope>NUCLEOTIDE SEQUENCE [LARGE SCALE GENOMIC DNA]</scope>
    <source>
        <strain evidence="8 9">TBRC 4575</strain>
    </source>
</reference>
<keyword evidence="4" id="KW-0547">Nucleotide-binding</keyword>
<evidence type="ECO:0000313" key="8">
    <source>
        <dbReference type="EMBL" id="MFC0422986.1"/>
    </source>
</evidence>
<dbReference type="InterPro" id="IPR050166">
    <property type="entry name" value="ABC_transporter_ATP-bind"/>
</dbReference>
<evidence type="ECO:0000256" key="3">
    <source>
        <dbReference type="ARBA" id="ARBA00022475"/>
    </source>
</evidence>
<dbReference type="PANTHER" id="PTHR42788">
    <property type="entry name" value="TAURINE IMPORT ATP-BINDING PROTEIN-RELATED"/>
    <property type="match status" value="1"/>
</dbReference>
<dbReference type="PANTHER" id="PTHR42788:SF7">
    <property type="entry name" value="NITRATE ABC TRANSPORTER ATP-BINDING PROTEIN"/>
    <property type="match status" value="1"/>
</dbReference>
<dbReference type="Gene3D" id="3.40.50.300">
    <property type="entry name" value="P-loop containing nucleotide triphosphate hydrolases"/>
    <property type="match status" value="1"/>
</dbReference>
<gene>
    <name evidence="8" type="ORF">ACFFGS_02225</name>
</gene>
<evidence type="ECO:0000256" key="5">
    <source>
        <dbReference type="ARBA" id="ARBA00022840"/>
    </source>
</evidence>
<dbReference type="Proteomes" id="UP001589855">
    <property type="component" value="Unassembled WGS sequence"/>
</dbReference>
<dbReference type="SUPFAM" id="SSF52540">
    <property type="entry name" value="P-loop containing nucleoside triphosphate hydrolases"/>
    <property type="match status" value="1"/>
</dbReference>
<comment type="subcellular location">
    <subcellularLocation>
        <location evidence="1">Cell membrane</location>
        <topology evidence="1">Peripheral membrane protein</topology>
    </subcellularLocation>
</comment>
<dbReference type="PROSITE" id="PS50893">
    <property type="entry name" value="ABC_TRANSPORTER_2"/>
    <property type="match status" value="1"/>
</dbReference>
<accession>A0ABV6K0R5</accession>
<dbReference type="RefSeq" id="WP_137644737.1">
    <property type="nucleotide sequence ID" value="NZ_BAABRM010000012.1"/>
</dbReference>
<dbReference type="EMBL" id="JBHLUK010000010">
    <property type="protein sequence ID" value="MFC0422986.1"/>
    <property type="molecule type" value="Genomic_DNA"/>
</dbReference>
<keyword evidence="6" id="KW-0472">Membrane</keyword>
<evidence type="ECO:0000256" key="6">
    <source>
        <dbReference type="ARBA" id="ARBA00023136"/>
    </source>
</evidence>
<dbReference type="InterPro" id="IPR027417">
    <property type="entry name" value="P-loop_NTPase"/>
</dbReference>
<keyword evidence="2" id="KW-0813">Transport</keyword>
<evidence type="ECO:0000256" key="4">
    <source>
        <dbReference type="ARBA" id="ARBA00022741"/>
    </source>
</evidence>
<dbReference type="GO" id="GO:0005524">
    <property type="term" value="F:ATP binding"/>
    <property type="evidence" value="ECO:0007669"/>
    <property type="project" value="UniProtKB-KW"/>
</dbReference>
<dbReference type="InterPro" id="IPR003439">
    <property type="entry name" value="ABC_transporter-like_ATP-bd"/>
</dbReference>
<dbReference type="InterPro" id="IPR017871">
    <property type="entry name" value="ABC_transporter-like_CS"/>
</dbReference>
<feature type="domain" description="ABC transporter" evidence="7">
    <location>
        <begin position="9"/>
        <end position="257"/>
    </location>
</feature>
<evidence type="ECO:0000313" key="9">
    <source>
        <dbReference type="Proteomes" id="UP001589855"/>
    </source>
</evidence>
<keyword evidence="9" id="KW-1185">Reference proteome</keyword>
<evidence type="ECO:0000259" key="7">
    <source>
        <dbReference type="PROSITE" id="PS50893"/>
    </source>
</evidence>